<keyword evidence="6 8" id="KW-0687">Ribonucleoprotein</keyword>
<evidence type="ECO:0000256" key="7">
    <source>
        <dbReference type="ARBA" id="ARBA00035209"/>
    </source>
</evidence>
<keyword evidence="4 8" id="KW-0689">Ribosomal protein</keyword>
<evidence type="ECO:0000313" key="9">
    <source>
        <dbReference type="EMBL" id="EXX63491.1"/>
    </source>
</evidence>
<dbReference type="Pfam" id="PF00297">
    <property type="entry name" value="Ribosomal_L3"/>
    <property type="match status" value="1"/>
</dbReference>
<organism evidence="9 10">
    <name type="scientific">Rhizophagus irregularis (strain DAOM 197198w)</name>
    <name type="common">Glomus intraradices</name>
    <dbReference type="NCBI Taxonomy" id="1432141"/>
    <lineage>
        <taxon>Eukaryota</taxon>
        <taxon>Fungi</taxon>
        <taxon>Fungi incertae sedis</taxon>
        <taxon>Mucoromycota</taxon>
        <taxon>Glomeromycotina</taxon>
        <taxon>Glomeromycetes</taxon>
        <taxon>Glomerales</taxon>
        <taxon>Glomeraceae</taxon>
        <taxon>Rhizophagus</taxon>
    </lineage>
</organism>
<dbReference type="GO" id="GO:0003735">
    <property type="term" value="F:structural constituent of ribosome"/>
    <property type="evidence" value="ECO:0007669"/>
    <property type="project" value="InterPro"/>
</dbReference>
<dbReference type="OMA" id="GKNIPCT"/>
<dbReference type="Proteomes" id="UP000022910">
    <property type="component" value="Unassembled WGS sequence"/>
</dbReference>
<sequence>MSFSLTFKRTIFFNKIVKLNISGFFRQYSFFTESNFSSDSTTLSEKTRWTQNSKRLGAIARKRGMSALWDEWGVRHPVTILQLDKVQVVQIKQNSKYVKPPLVAVQIGCTEKKLKGFTRPLLGHFRKAGVNPKKKLLEFHVTPDAVLPVGTEIKAAHFVPGQYVDVTAPSIGKGFAGVMKRWNFRGLPASHGTSLAHRSAGSTGQNQDPGKVFKGKKMAGRLGGNSATVLNLKVLKIDNILNLIYVKGGVPGFDDQYVRIRDAIKKPGKKCFPSDCIPPPFPTIDPEIVNYMPRELMAKTGGVDPFMPKEG</sequence>
<dbReference type="InterPro" id="IPR019927">
    <property type="entry name" value="Ribosomal_uL3_bac/org-type"/>
</dbReference>
<evidence type="ECO:0000256" key="5">
    <source>
        <dbReference type="ARBA" id="ARBA00023128"/>
    </source>
</evidence>
<comment type="similarity">
    <text evidence="2 8">Belongs to the universal ribosomal protein uL3 family.</text>
</comment>
<evidence type="ECO:0000256" key="1">
    <source>
        <dbReference type="ARBA" id="ARBA00004173"/>
    </source>
</evidence>
<keyword evidence="5" id="KW-0496">Mitochondrion</keyword>
<comment type="caution">
    <text evidence="9">The sequence shown here is derived from an EMBL/GenBank/DDBJ whole genome shotgun (WGS) entry which is preliminary data.</text>
</comment>
<dbReference type="AlphaFoldDB" id="A0A015KU61"/>
<dbReference type="SUPFAM" id="SSF50447">
    <property type="entry name" value="Translation proteins"/>
    <property type="match status" value="1"/>
</dbReference>
<dbReference type="STRING" id="1432141.A0A015KU61"/>
<keyword evidence="10" id="KW-1185">Reference proteome</keyword>
<dbReference type="HOGENOM" id="CLU_044142_3_1_1"/>
<dbReference type="GO" id="GO:0005762">
    <property type="term" value="C:mitochondrial large ribosomal subunit"/>
    <property type="evidence" value="ECO:0007669"/>
    <property type="project" value="TreeGrafter"/>
</dbReference>
<dbReference type="FunFam" id="2.40.30.10:FF:000004">
    <property type="entry name" value="50S ribosomal protein L3"/>
    <property type="match status" value="1"/>
</dbReference>
<evidence type="ECO:0000256" key="3">
    <source>
        <dbReference type="ARBA" id="ARBA00022946"/>
    </source>
</evidence>
<dbReference type="InterPro" id="IPR000597">
    <property type="entry name" value="Ribosomal_uL3"/>
</dbReference>
<dbReference type="InterPro" id="IPR009000">
    <property type="entry name" value="Transl_B-barrel_sf"/>
</dbReference>
<dbReference type="SMR" id="A0A015KU61"/>
<dbReference type="PANTHER" id="PTHR11229">
    <property type="entry name" value="50S RIBOSOMAL PROTEIN L3"/>
    <property type="match status" value="1"/>
</dbReference>
<dbReference type="GO" id="GO:0006412">
    <property type="term" value="P:translation"/>
    <property type="evidence" value="ECO:0007669"/>
    <property type="project" value="InterPro"/>
</dbReference>
<dbReference type="Gene3D" id="2.40.30.10">
    <property type="entry name" value="Translation factors"/>
    <property type="match status" value="1"/>
</dbReference>
<dbReference type="PROSITE" id="PS00474">
    <property type="entry name" value="RIBOSOMAL_L3"/>
    <property type="match status" value="1"/>
</dbReference>
<keyword evidence="3" id="KW-0809">Transit peptide</keyword>
<dbReference type="NCBIfam" id="TIGR03625">
    <property type="entry name" value="L3_bact"/>
    <property type="match status" value="1"/>
</dbReference>
<name>A0A015KU61_RHIIW</name>
<dbReference type="HAMAP" id="MF_01325_B">
    <property type="entry name" value="Ribosomal_uL3_B"/>
    <property type="match status" value="1"/>
</dbReference>
<accession>A0A015KU61</accession>
<proteinExistence type="inferred from homology"/>
<evidence type="ECO:0000313" key="10">
    <source>
        <dbReference type="Proteomes" id="UP000022910"/>
    </source>
</evidence>
<evidence type="ECO:0000256" key="4">
    <source>
        <dbReference type="ARBA" id="ARBA00022980"/>
    </source>
</evidence>
<evidence type="ECO:0000256" key="8">
    <source>
        <dbReference type="RuleBase" id="RU003905"/>
    </source>
</evidence>
<dbReference type="InterPro" id="IPR019926">
    <property type="entry name" value="Ribosomal_uL3_CS"/>
</dbReference>
<dbReference type="PANTHER" id="PTHR11229:SF8">
    <property type="entry name" value="LARGE RIBOSOMAL SUBUNIT PROTEIN UL3M"/>
    <property type="match status" value="1"/>
</dbReference>
<comment type="subcellular location">
    <subcellularLocation>
        <location evidence="1">Mitochondrion</location>
    </subcellularLocation>
</comment>
<evidence type="ECO:0000256" key="2">
    <source>
        <dbReference type="ARBA" id="ARBA00006540"/>
    </source>
</evidence>
<evidence type="ECO:0000256" key="6">
    <source>
        <dbReference type="ARBA" id="ARBA00023274"/>
    </source>
</evidence>
<dbReference type="OrthoDB" id="274683at2759"/>
<dbReference type="Gene3D" id="3.30.160.810">
    <property type="match status" value="1"/>
</dbReference>
<reference evidence="9 10" key="1">
    <citation type="submission" date="2014-02" db="EMBL/GenBank/DDBJ databases">
        <title>Single nucleus genome sequencing reveals high similarity among nuclei of an endomycorrhizal fungus.</title>
        <authorList>
            <person name="Lin K."/>
            <person name="Geurts R."/>
            <person name="Zhang Z."/>
            <person name="Limpens E."/>
            <person name="Saunders D.G."/>
            <person name="Mu D."/>
            <person name="Pang E."/>
            <person name="Cao H."/>
            <person name="Cha H."/>
            <person name="Lin T."/>
            <person name="Zhou Q."/>
            <person name="Shang Y."/>
            <person name="Li Y."/>
            <person name="Ivanov S."/>
            <person name="Sharma T."/>
            <person name="Velzen R.V."/>
            <person name="Ruijter N.D."/>
            <person name="Aanen D.K."/>
            <person name="Win J."/>
            <person name="Kamoun S."/>
            <person name="Bisseling T."/>
            <person name="Huang S."/>
        </authorList>
    </citation>
    <scope>NUCLEOTIDE SEQUENCE [LARGE SCALE GENOMIC DNA]</scope>
    <source>
        <strain evidence="10">DAOM197198w</strain>
    </source>
</reference>
<protein>
    <recommendedName>
        <fullName evidence="7">Large ribosomal subunit protein uL3m</fullName>
    </recommendedName>
</protein>
<gene>
    <name evidence="9" type="ORF">RirG_152090</name>
</gene>
<dbReference type="EMBL" id="JEMT01023926">
    <property type="protein sequence ID" value="EXX63491.1"/>
    <property type="molecule type" value="Genomic_DNA"/>
</dbReference>